<evidence type="ECO:0000313" key="1">
    <source>
        <dbReference type="EMBL" id="MDR6805107.1"/>
    </source>
</evidence>
<accession>A0ABU1QVC2</accession>
<proteinExistence type="predicted"/>
<dbReference type="Proteomes" id="UP001264980">
    <property type="component" value="Unassembled WGS sequence"/>
</dbReference>
<gene>
    <name evidence="1" type="ORF">J2W84_002153</name>
</gene>
<sequence length="35" mass="4161">MWWDECGEVWEEGPVILAVDNRPLRIFYSFTGGMR</sequence>
<name>A0ABU1QVC2_9BACT</name>
<protein>
    <submittedName>
        <fullName evidence="1">Uncharacterized protein</fullName>
    </submittedName>
</protein>
<comment type="caution">
    <text evidence="1">The sequence shown here is derived from an EMBL/GenBank/DDBJ whole genome shotgun (WGS) entry which is preliminary data.</text>
</comment>
<keyword evidence="2" id="KW-1185">Reference proteome</keyword>
<dbReference type="EMBL" id="JAVDTI010000002">
    <property type="protein sequence ID" value="MDR6805107.1"/>
    <property type="molecule type" value="Genomic_DNA"/>
</dbReference>
<organism evidence="1 2">
    <name type="scientific">Dyadobacter fermentans</name>
    <dbReference type="NCBI Taxonomy" id="94254"/>
    <lineage>
        <taxon>Bacteria</taxon>
        <taxon>Pseudomonadati</taxon>
        <taxon>Bacteroidota</taxon>
        <taxon>Cytophagia</taxon>
        <taxon>Cytophagales</taxon>
        <taxon>Spirosomataceae</taxon>
        <taxon>Dyadobacter</taxon>
    </lineage>
</organism>
<evidence type="ECO:0000313" key="2">
    <source>
        <dbReference type="Proteomes" id="UP001264980"/>
    </source>
</evidence>
<reference evidence="1 2" key="1">
    <citation type="submission" date="2023-07" db="EMBL/GenBank/DDBJ databases">
        <title>Sorghum-associated microbial communities from plants grown in Nebraska, USA.</title>
        <authorList>
            <person name="Schachtman D."/>
        </authorList>
    </citation>
    <scope>NUCLEOTIDE SEQUENCE [LARGE SCALE GENOMIC DNA]</scope>
    <source>
        <strain evidence="1 2">BE57</strain>
    </source>
</reference>